<feature type="compositionally biased region" description="Gly residues" evidence="1">
    <location>
        <begin position="480"/>
        <end position="492"/>
    </location>
</feature>
<dbReference type="InterPro" id="IPR032675">
    <property type="entry name" value="LRR_dom_sf"/>
</dbReference>
<keyword evidence="3" id="KW-1185">Reference proteome</keyword>
<dbReference type="EMBL" id="JAECZO010000182">
    <property type="protein sequence ID" value="KAK7198860.1"/>
    <property type="molecule type" value="Genomic_DNA"/>
</dbReference>
<sequence length="645" mass="72390">MGDTAAGMSAFEQQQLRHLEFLRLQDRLGHLFTRTTTNNYGGSTTKGLSDLKPLWDRIGPHPRWLQLMSPEQLSLLLSFDERLEYRCGEDLTQLPPGFIECVLSRLPRLQRCVLSNVELACNHPELLTAPLLCERPFPELRHLDLRRSSICDDELAALLRIMPRLETCDVRGCFNLSWAGMEAALRLASAEGRPHLALQPATQEEKAGEHDWLFALYGCHLNQAEGGLLGLWRAVQADESGNLWEGMMNPAQLNMLMHHDLRESFRVEGADNEGLVCDTMKNILSRLPRLHTIVLRHMKVCLSVTALWDIPNPFPELRELYIEDSDVEARLVLDLVKTLPNLEVLGLKGCYKVSWRVLELARATCGARLRVLPDSREEKMKADEAAQDAQWLQIESSEAQHEFSRLSREYRPVLRKMEAAGTTDTIGPWLLWKELGGAHHWRSHLRPAQLTLLLSRDKTTTMCFAVNLGTVRERDTSSGSGDGEGGGGGGGSTAADSGSPSTNTRSAMSDQPTEAPQLDTGEVCSYFTHAVARLPLLQELTLDACPVWPFSWKHTDDRVTVPFPQLRRVRLRRMTCHAKDLRDLVRYLPMLAKGEEDSEDNGILVDSAYVQCGDYTPAKLRQMCCGKVSVCHPDGSWHALSDLPH</sequence>
<proteinExistence type="predicted"/>
<dbReference type="SUPFAM" id="SSF52047">
    <property type="entry name" value="RNI-like"/>
    <property type="match status" value="1"/>
</dbReference>
<comment type="caution">
    <text evidence="2">The sequence shown here is derived from an EMBL/GenBank/DDBJ whole genome shotgun (WGS) entry which is preliminary data.</text>
</comment>
<organism evidence="2 3">
    <name type="scientific">Novymonas esmeraldas</name>
    <dbReference type="NCBI Taxonomy" id="1808958"/>
    <lineage>
        <taxon>Eukaryota</taxon>
        <taxon>Discoba</taxon>
        <taxon>Euglenozoa</taxon>
        <taxon>Kinetoplastea</taxon>
        <taxon>Metakinetoplastina</taxon>
        <taxon>Trypanosomatida</taxon>
        <taxon>Trypanosomatidae</taxon>
        <taxon>Novymonas</taxon>
    </lineage>
</organism>
<dbReference type="AlphaFoldDB" id="A0AAW0F0L0"/>
<dbReference type="Gene3D" id="3.80.10.10">
    <property type="entry name" value="Ribonuclease Inhibitor"/>
    <property type="match status" value="2"/>
</dbReference>
<evidence type="ECO:0000313" key="2">
    <source>
        <dbReference type="EMBL" id="KAK7198860.1"/>
    </source>
</evidence>
<feature type="compositionally biased region" description="Polar residues" evidence="1">
    <location>
        <begin position="500"/>
        <end position="514"/>
    </location>
</feature>
<protein>
    <submittedName>
        <fullName evidence="2">Uncharacterized protein</fullName>
    </submittedName>
</protein>
<gene>
    <name evidence="2" type="ORF">NESM_000852400</name>
</gene>
<feature type="region of interest" description="Disordered" evidence="1">
    <location>
        <begin position="473"/>
        <end position="516"/>
    </location>
</feature>
<accession>A0AAW0F0L0</accession>
<reference evidence="2 3" key="1">
    <citation type="journal article" date="2021" name="MBio">
        <title>A New Model Trypanosomatid, Novymonas esmeraldas: Genomic Perception of Its 'Candidatus Pandoraea novymonadis' Endosymbiont.</title>
        <authorList>
            <person name="Zakharova A."/>
            <person name="Saura A."/>
            <person name="Butenko A."/>
            <person name="Podesvova L."/>
            <person name="Warmusova S."/>
            <person name="Kostygov A.Y."/>
            <person name="Nenarokova A."/>
            <person name="Lukes J."/>
            <person name="Opperdoes F.R."/>
            <person name="Yurchenko V."/>
        </authorList>
    </citation>
    <scope>NUCLEOTIDE SEQUENCE [LARGE SCALE GENOMIC DNA]</scope>
    <source>
        <strain evidence="2 3">E262AT.01</strain>
    </source>
</reference>
<name>A0AAW0F0L0_9TRYP</name>
<evidence type="ECO:0000256" key="1">
    <source>
        <dbReference type="SAM" id="MobiDB-lite"/>
    </source>
</evidence>
<dbReference type="Proteomes" id="UP001430356">
    <property type="component" value="Unassembled WGS sequence"/>
</dbReference>
<evidence type="ECO:0000313" key="3">
    <source>
        <dbReference type="Proteomes" id="UP001430356"/>
    </source>
</evidence>